<dbReference type="Proteomes" id="UP000660021">
    <property type="component" value="Unassembled WGS sequence"/>
</dbReference>
<gene>
    <name evidence="4" type="ORF">H8S34_00835</name>
</gene>
<keyword evidence="2" id="KW-0732">Signal</keyword>
<evidence type="ECO:0000259" key="3">
    <source>
        <dbReference type="PROSITE" id="PS51272"/>
    </source>
</evidence>
<feature type="domain" description="SLH" evidence="3">
    <location>
        <begin position="247"/>
        <end position="312"/>
    </location>
</feature>
<sequence length="445" mass="46502">MKHSALTRRLVSLGALCALTLTFSLPASAFLFWGKEETSAGEATVAAFAKNGLPGESISFSAEDFRVDADGDVALDAVVISSLPDAAAGVLTLAGIPLNVGDSVSMDAVDGLRFLASTQPTAATSQFTFAPVFSNGVSGREVEVGLYLLSAENNTPVAQHLELSTYKNTVLTAPFSATDPEGDLLSYQLVSKPARGAVTMPAEGENTFTYTPYEGKTGKDAFTYVAVDSVGNTSAPAKVTITIEKPATKVTYADMDGHAAANAAIRLAEEGIFVGECMGDSYFFQPDLPVTRSQFVAMVMDTTGLEALEDVSRTGFADDTSIPQWAKPYVASALKAGLVQGTQSADGQVVFQPQALVTRAEASVLLNRVLQVTDVAQPTFGVDLTGAPAWAVQSAANLESCGVLQAESNGTLTLSNTLTRAEAAQLLVGALNVLENRETGSFLPW</sequence>
<feature type="signal peptide" evidence="2">
    <location>
        <begin position="1"/>
        <end position="29"/>
    </location>
</feature>
<keyword evidence="5" id="KW-1185">Reference proteome</keyword>
<dbReference type="EMBL" id="JACOPR010000001">
    <property type="protein sequence ID" value="MBC5729380.1"/>
    <property type="molecule type" value="Genomic_DNA"/>
</dbReference>
<evidence type="ECO:0000313" key="5">
    <source>
        <dbReference type="Proteomes" id="UP000660021"/>
    </source>
</evidence>
<dbReference type="PROSITE" id="PS51272">
    <property type="entry name" value="SLH"/>
    <property type="match status" value="2"/>
</dbReference>
<feature type="chain" id="PRO_5045911145" evidence="2">
    <location>
        <begin position="30"/>
        <end position="445"/>
    </location>
</feature>
<evidence type="ECO:0000256" key="2">
    <source>
        <dbReference type="SAM" id="SignalP"/>
    </source>
</evidence>
<evidence type="ECO:0000256" key="1">
    <source>
        <dbReference type="ARBA" id="ARBA00022737"/>
    </source>
</evidence>
<comment type="caution">
    <text evidence="4">The sequence shown here is derived from an EMBL/GenBank/DDBJ whole genome shotgun (WGS) entry which is preliminary data.</text>
</comment>
<dbReference type="InterPro" id="IPR001119">
    <property type="entry name" value="SLH_dom"/>
</dbReference>
<protein>
    <submittedName>
        <fullName evidence="4">S-layer homology domain-containing protein</fullName>
    </submittedName>
</protein>
<name>A0ABR7HPE0_9FIRM</name>
<dbReference type="RefSeq" id="WP_186962789.1">
    <property type="nucleotide sequence ID" value="NZ_JACOPR010000001.1"/>
</dbReference>
<reference evidence="4 5" key="1">
    <citation type="submission" date="2020-08" db="EMBL/GenBank/DDBJ databases">
        <title>Genome public.</title>
        <authorList>
            <person name="Liu C."/>
            <person name="Sun Q."/>
        </authorList>
    </citation>
    <scope>NUCLEOTIDE SEQUENCE [LARGE SCALE GENOMIC DNA]</scope>
    <source>
        <strain evidence="4 5">New-38</strain>
    </source>
</reference>
<dbReference type="Pfam" id="PF00395">
    <property type="entry name" value="SLH"/>
    <property type="match status" value="2"/>
</dbReference>
<feature type="domain" description="SLH" evidence="3">
    <location>
        <begin position="313"/>
        <end position="380"/>
    </location>
</feature>
<proteinExistence type="predicted"/>
<dbReference type="Pfam" id="PF17963">
    <property type="entry name" value="Big_9"/>
    <property type="match status" value="1"/>
</dbReference>
<accession>A0ABR7HPE0</accession>
<keyword evidence="1" id="KW-0677">Repeat</keyword>
<organism evidence="4 5">
    <name type="scientific">Pseudoflavonifractor hominis</name>
    <dbReference type="NCBI Taxonomy" id="2763059"/>
    <lineage>
        <taxon>Bacteria</taxon>
        <taxon>Bacillati</taxon>
        <taxon>Bacillota</taxon>
        <taxon>Clostridia</taxon>
        <taxon>Eubacteriales</taxon>
        <taxon>Oscillospiraceae</taxon>
        <taxon>Pseudoflavonifractor</taxon>
    </lineage>
</organism>
<dbReference type="Gene3D" id="2.60.40.2810">
    <property type="match status" value="1"/>
</dbReference>
<evidence type="ECO:0000313" key="4">
    <source>
        <dbReference type="EMBL" id="MBC5729380.1"/>
    </source>
</evidence>